<name>J0D7V2_AURST</name>
<dbReference type="EMBL" id="JH687901">
    <property type="protein sequence ID" value="EJD35182.1"/>
    <property type="molecule type" value="Genomic_DNA"/>
</dbReference>
<reference evidence="2" key="1">
    <citation type="journal article" date="2012" name="Science">
        <title>The Paleozoic origin of enzymatic lignin decomposition reconstructed from 31 fungal genomes.</title>
        <authorList>
            <person name="Floudas D."/>
            <person name="Binder M."/>
            <person name="Riley R."/>
            <person name="Barry K."/>
            <person name="Blanchette R.A."/>
            <person name="Henrissat B."/>
            <person name="Martinez A.T."/>
            <person name="Otillar R."/>
            <person name="Spatafora J.W."/>
            <person name="Yadav J.S."/>
            <person name="Aerts A."/>
            <person name="Benoit I."/>
            <person name="Boyd A."/>
            <person name="Carlson A."/>
            <person name="Copeland A."/>
            <person name="Coutinho P.M."/>
            <person name="de Vries R.P."/>
            <person name="Ferreira P."/>
            <person name="Findley K."/>
            <person name="Foster B."/>
            <person name="Gaskell J."/>
            <person name="Glotzer D."/>
            <person name="Gorecki P."/>
            <person name="Heitman J."/>
            <person name="Hesse C."/>
            <person name="Hori C."/>
            <person name="Igarashi K."/>
            <person name="Jurgens J.A."/>
            <person name="Kallen N."/>
            <person name="Kersten P."/>
            <person name="Kohler A."/>
            <person name="Kuees U."/>
            <person name="Kumar T.K.A."/>
            <person name="Kuo A."/>
            <person name="LaButti K."/>
            <person name="Larrondo L.F."/>
            <person name="Lindquist E."/>
            <person name="Ling A."/>
            <person name="Lombard V."/>
            <person name="Lucas S."/>
            <person name="Lundell T."/>
            <person name="Martin R."/>
            <person name="McLaughlin D.J."/>
            <person name="Morgenstern I."/>
            <person name="Morin E."/>
            <person name="Murat C."/>
            <person name="Nagy L.G."/>
            <person name="Nolan M."/>
            <person name="Ohm R.A."/>
            <person name="Patyshakuliyeva A."/>
            <person name="Rokas A."/>
            <person name="Ruiz-Duenas F.J."/>
            <person name="Sabat G."/>
            <person name="Salamov A."/>
            <person name="Samejima M."/>
            <person name="Schmutz J."/>
            <person name="Slot J.C."/>
            <person name="St John F."/>
            <person name="Stenlid J."/>
            <person name="Sun H."/>
            <person name="Sun S."/>
            <person name="Syed K."/>
            <person name="Tsang A."/>
            <person name="Wiebenga A."/>
            <person name="Young D."/>
            <person name="Pisabarro A."/>
            <person name="Eastwood D.C."/>
            <person name="Martin F."/>
            <person name="Cullen D."/>
            <person name="Grigoriev I.V."/>
            <person name="Hibbett D.S."/>
        </authorList>
    </citation>
    <scope>NUCLEOTIDE SEQUENCE [LARGE SCALE GENOMIC DNA]</scope>
    <source>
        <strain evidence="2">TFB10046</strain>
    </source>
</reference>
<sequence>MADLVDLDLETSHLASAPPAVHELAIESRNHLMANCILDALNCAEKMLGLCESTDPWASEALIMRSDAQVVLGRFTDACLNYLVARFWMRTNRAVGYNSDILAKLDDMIDYLQYVLCNQERDRPTARSYKKQEDPKSCDEDILYTMARGQDVDMLLPIKELRALLSHRRTTGQWTLPRSEMLLIPDDDSRPRVVDVTNRCELQRVLGSKYVVRELLYSEDVLEQRRGEETGVPAGHTYTAWECVTREDSYTQRPNHRARNLLQATYLSGPVLVQVVTLLKNKEGKASLVLQRAGPAMAELDGRAWRDARREWLALNETAYFSPIPEYYRLFSAAQLDGPWAFW</sequence>
<protein>
    <submittedName>
        <fullName evidence="1">Uncharacterized protein</fullName>
    </submittedName>
</protein>
<dbReference type="InParanoid" id="J0D7V2"/>
<organism evidence="1 2">
    <name type="scientific">Auricularia subglabra (strain TFB-10046 / SS5)</name>
    <name type="common">White-rot fungus</name>
    <name type="synonym">Auricularia delicata (strain TFB10046)</name>
    <dbReference type="NCBI Taxonomy" id="717982"/>
    <lineage>
        <taxon>Eukaryota</taxon>
        <taxon>Fungi</taxon>
        <taxon>Dikarya</taxon>
        <taxon>Basidiomycota</taxon>
        <taxon>Agaricomycotina</taxon>
        <taxon>Agaricomycetes</taxon>
        <taxon>Auriculariales</taxon>
        <taxon>Auriculariaceae</taxon>
        <taxon>Auricularia</taxon>
    </lineage>
</organism>
<gene>
    <name evidence="1" type="ORF">AURDEDRAFT_175760</name>
</gene>
<dbReference type="Proteomes" id="UP000006514">
    <property type="component" value="Unassembled WGS sequence"/>
</dbReference>
<accession>J0D7V2</accession>
<dbReference type="OrthoDB" id="10500542at2759"/>
<evidence type="ECO:0000313" key="1">
    <source>
        <dbReference type="EMBL" id="EJD35182.1"/>
    </source>
</evidence>
<dbReference type="KEGG" id="adl:AURDEDRAFT_175760"/>
<proteinExistence type="predicted"/>
<dbReference type="AlphaFoldDB" id="J0D7V2"/>
<evidence type="ECO:0000313" key="2">
    <source>
        <dbReference type="Proteomes" id="UP000006514"/>
    </source>
</evidence>
<keyword evidence="2" id="KW-1185">Reference proteome</keyword>